<dbReference type="Proteomes" id="UP000214618">
    <property type="component" value="Chromosome"/>
</dbReference>
<dbReference type="AlphaFoldDB" id="A0A223ELA0"/>
<sequence>MIWRGGKKLGKPEQSKGVTIKINGEEKIFADKKIESQEAASKEQEQEHTDESFEWILPEDSNENKIVLVPTPPKKKMPKLIGFGTSSLKSLDKRPFKTFMIAVICAVFFGSILGLIAVKTITKEKAEVSSVETSIPTEATVEDKKAAVTEPGNQLKTFLVQGGVFSSEDAARQVQKKIIEKQVPAEIFKLEDSYYLFLGSAESLAASKELALFLKSYDVDVYWKEINFEAAGTSQEDEKTLDKMKAVYASLAETSATKLRGKEGTVSEETLKKNMDELKAGKLSPEFSNMNDDLTAAAKSIDEYETSKNEEKLFLAQESLLDFLLNFQNISS</sequence>
<keyword evidence="1" id="KW-0472">Membrane</keyword>
<organism evidence="3 4">
    <name type="scientific">Peribacillus simplex NBRC 15720 = DSM 1321</name>
    <dbReference type="NCBI Taxonomy" id="1349754"/>
    <lineage>
        <taxon>Bacteria</taxon>
        <taxon>Bacillati</taxon>
        <taxon>Bacillota</taxon>
        <taxon>Bacilli</taxon>
        <taxon>Bacillales</taxon>
        <taxon>Bacillaceae</taxon>
        <taxon>Peribacillus</taxon>
    </lineage>
</organism>
<feature type="transmembrane region" description="Helical" evidence="1">
    <location>
        <begin position="99"/>
        <end position="118"/>
    </location>
</feature>
<protein>
    <recommendedName>
        <fullName evidence="2">SPOR domain-containing protein</fullName>
    </recommendedName>
</protein>
<feature type="domain" description="SPOR" evidence="2">
    <location>
        <begin position="152"/>
        <end position="226"/>
    </location>
</feature>
<accession>A0A223ELA0</accession>
<gene>
    <name evidence="3" type="ORF">BS1321_20170</name>
</gene>
<reference evidence="3 4" key="1">
    <citation type="submission" date="2016-10" db="EMBL/GenBank/DDBJ databases">
        <title>The whole genome sequencing and assembly of Bacillus simplex DSM 1321 strain.</title>
        <authorList>
            <person name="Park M.-K."/>
            <person name="Lee Y.-J."/>
            <person name="Yi H."/>
            <person name="Bahn Y.-S."/>
            <person name="Kim J.F."/>
            <person name="Lee D.-W."/>
        </authorList>
    </citation>
    <scope>NUCLEOTIDE SEQUENCE [LARGE SCALE GENOMIC DNA]</scope>
    <source>
        <strain evidence="3 4">DSM 1321</strain>
    </source>
</reference>
<dbReference type="PROSITE" id="PS51724">
    <property type="entry name" value="SPOR"/>
    <property type="match status" value="1"/>
</dbReference>
<proteinExistence type="predicted"/>
<keyword evidence="1" id="KW-0812">Transmembrane</keyword>
<dbReference type="EMBL" id="CP017704">
    <property type="protein sequence ID" value="ASS96018.1"/>
    <property type="molecule type" value="Genomic_DNA"/>
</dbReference>
<evidence type="ECO:0000313" key="3">
    <source>
        <dbReference type="EMBL" id="ASS96018.1"/>
    </source>
</evidence>
<name>A0A223ELA0_9BACI</name>
<dbReference type="GO" id="GO:0042834">
    <property type="term" value="F:peptidoglycan binding"/>
    <property type="evidence" value="ECO:0007669"/>
    <property type="project" value="InterPro"/>
</dbReference>
<dbReference type="InterPro" id="IPR036680">
    <property type="entry name" value="SPOR-like_sf"/>
</dbReference>
<evidence type="ECO:0000256" key="1">
    <source>
        <dbReference type="SAM" id="Phobius"/>
    </source>
</evidence>
<evidence type="ECO:0000259" key="2">
    <source>
        <dbReference type="PROSITE" id="PS51724"/>
    </source>
</evidence>
<dbReference type="InterPro" id="IPR007730">
    <property type="entry name" value="SPOR-like_dom"/>
</dbReference>
<keyword evidence="1" id="KW-1133">Transmembrane helix</keyword>
<evidence type="ECO:0000313" key="4">
    <source>
        <dbReference type="Proteomes" id="UP000214618"/>
    </source>
</evidence>
<dbReference type="SUPFAM" id="SSF110997">
    <property type="entry name" value="Sporulation related repeat"/>
    <property type="match status" value="1"/>
</dbReference>